<accession>A0A388SCR8</accession>
<evidence type="ECO:0000313" key="8">
    <source>
        <dbReference type="EMBL" id="GBO94005.1"/>
    </source>
</evidence>
<keyword evidence="4 7" id="KW-0812">Transmembrane</keyword>
<evidence type="ECO:0000256" key="6">
    <source>
        <dbReference type="ARBA" id="ARBA00023136"/>
    </source>
</evidence>
<evidence type="ECO:0000256" key="3">
    <source>
        <dbReference type="ARBA" id="ARBA00022475"/>
    </source>
</evidence>
<dbReference type="NCBIfam" id="TIGR00427">
    <property type="entry name" value="NAAT family transporter"/>
    <property type="match status" value="1"/>
</dbReference>
<feature type="transmembrane region" description="Helical" evidence="7">
    <location>
        <begin position="107"/>
        <end position="130"/>
    </location>
</feature>
<feature type="transmembrane region" description="Helical" evidence="7">
    <location>
        <begin position="179"/>
        <end position="198"/>
    </location>
</feature>
<evidence type="ECO:0000313" key="9">
    <source>
        <dbReference type="Proteomes" id="UP000266091"/>
    </source>
</evidence>
<dbReference type="Proteomes" id="UP000266091">
    <property type="component" value="Unassembled WGS sequence"/>
</dbReference>
<organism evidence="8 9">
    <name type="scientific">Mesosutterella multiformis</name>
    <dbReference type="NCBI Taxonomy" id="2259133"/>
    <lineage>
        <taxon>Bacteria</taxon>
        <taxon>Pseudomonadati</taxon>
        <taxon>Pseudomonadota</taxon>
        <taxon>Betaproteobacteria</taxon>
        <taxon>Burkholderiales</taxon>
        <taxon>Sutterellaceae</taxon>
        <taxon>Mesosutterella</taxon>
    </lineage>
</organism>
<dbReference type="EMBL" id="BGZJ01000001">
    <property type="protein sequence ID" value="GBO94005.1"/>
    <property type="molecule type" value="Genomic_DNA"/>
</dbReference>
<evidence type="ECO:0000256" key="7">
    <source>
        <dbReference type="RuleBase" id="RU362048"/>
    </source>
</evidence>
<keyword evidence="3" id="KW-1003">Cell membrane</keyword>
<evidence type="ECO:0000256" key="4">
    <source>
        <dbReference type="ARBA" id="ARBA00022692"/>
    </source>
</evidence>
<dbReference type="AlphaFoldDB" id="A0A388SCR8"/>
<evidence type="ECO:0000256" key="5">
    <source>
        <dbReference type="ARBA" id="ARBA00022989"/>
    </source>
</evidence>
<keyword evidence="5 7" id="KW-1133">Transmembrane helix</keyword>
<gene>
    <name evidence="8" type="ORF">MESMUL_13590</name>
</gene>
<comment type="similarity">
    <text evidence="2 7">Belongs to the UPF0056 (MarC) family.</text>
</comment>
<sequence>MSLSAAVSVYIKFFFLLTPFFILAVFLALTEKVETRMQRALAGRVTVGIVLTSILLFLFGETIFDLFGITVDSFRIGAGALLFLSAVSLTQGKFSLPSTDSSLMSLAIVPLAIPITIGPGTVGALVIAAAESPTYIKKAETLACIVAACLTVGLMLFVADRVKSVLGANGIAMLSKITGLVLAALSCQLMFTGIAAFLK</sequence>
<evidence type="ECO:0000256" key="2">
    <source>
        <dbReference type="ARBA" id="ARBA00009784"/>
    </source>
</evidence>
<protein>
    <recommendedName>
        <fullName evidence="7">UPF0056 membrane protein</fullName>
    </recommendedName>
</protein>
<feature type="transmembrane region" description="Helical" evidence="7">
    <location>
        <begin position="41"/>
        <end position="59"/>
    </location>
</feature>
<feature type="transmembrane region" description="Helical" evidence="7">
    <location>
        <begin position="142"/>
        <end position="159"/>
    </location>
</feature>
<dbReference type="RefSeq" id="WP_022442785.1">
    <property type="nucleotide sequence ID" value="NZ_BGZJ01000001.1"/>
</dbReference>
<comment type="caution">
    <text evidence="7">Lacks conserved residue(s) required for the propagation of feature annotation.</text>
</comment>
<dbReference type="InterPro" id="IPR002771">
    <property type="entry name" value="Multi_antbiot-R_MarC"/>
</dbReference>
<name>A0A388SCR8_9BURK</name>
<dbReference type="Pfam" id="PF01914">
    <property type="entry name" value="MarC"/>
    <property type="match status" value="1"/>
</dbReference>
<comment type="caution">
    <text evidence="8">The sequence shown here is derived from an EMBL/GenBank/DDBJ whole genome shotgun (WGS) entry which is preliminary data.</text>
</comment>
<keyword evidence="9" id="KW-1185">Reference proteome</keyword>
<keyword evidence="6 7" id="KW-0472">Membrane</keyword>
<accession>A0A401LMV4</accession>
<proteinExistence type="inferred from homology"/>
<evidence type="ECO:0000256" key="1">
    <source>
        <dbReference type="ARBA" id="ARBA00004651"/>
    </source>
</evidence>
<dbReference type="PANTHER" id="PTHR33508:SF1">
    <property type="entry name" value="UPF0056 MEMBRANE PROTEIN YHCE"/>
    <property type="match status" value="1"/>
</dbReference>
<dbReference type="OrthoDB" id="21094at2"/>
<dbReference type="PANTHER" id="PTHR33508">
    <property type="entry name" value="UPF0056 MEMBRANE PROTEIN YHCE"/>
    <property type="match status" value="1"/>
</dbReference>
<comment type="subcellular location">
    <subcellularLocation>
        <location evidence="1 7">Cell membrane</location>
        <topology evidence="1 7">Multi-pass membrane protein</topology>
    </subcellularLocation>
</comment>
<feature type="transmembrane region" description="Helical" evidence="7">
    <location>
        <begin position="9"/>
        <end position="29"/>
    </location>
</feature>
<dbReference type="GO" id="GO:0005886">
    <property type="term" value="C:plasma membrane"/>
    <property type="evidence" value="ECO:0007669"/>
    <property type="project" value="UniProtKB-SubCell"/>
</dbReference>
<reference evidence="8 9" key="1">
    <citation type="journal article" date="2018" name="Int. J. Syst. Evol. Microbiol.">
        <title>Mesosutterella multiformis gen. nov., sp. nov., a member of the family Sutterellaceae and Sutterella megalosphaeroides sp. nov., isolated from human faeces.</title>
        <authorList>
            <person name="Sakamoto M."/>
            <person name="Ikeyama N."/>
            <person name="Kunihiro T."/>
            <person name="Iino T."/>
            <person name="Yuki M."/>
            <person name="Ohkuma M."/>
        </authorList>
    </citation>
    <scope>NUCLEOTIDE SEQUENCE [LARGE SCALE GENOMIC DNA]</scope>
    <source>
        <strain evidence="8 9">4NBBH2</strain>
    </source>
</reference>